<keyword evidence="2" id="KW-0813">Transport</keyword>
<feature type="transmembrane region" description="Helical" evidence="7">
    <location>
        <begin position="95"/>
        <end position="120"/>
    </location>
</feature>
<comment type="caution">
    <text evidence="8">The sequence shown here is derived from an EMBL/GenBank/DDBJ whole genome shotgun (WGS) entry which is preliminary data.</text>
</comment>
<gene>
    <name evidence="8" type="ORF">ACFPT7_08920</name>
</gene>
<keyword evidence="9" id="KW-1185">Reference proteome</keyword>
<evidence type="ECO:0000313" key="8">
    <source>
        <dbReference type="EMBL" id="MFC5862407.1"/>
    </source>
</evidence>
<keyword evidence="4 7" id="KW-0812">Transmembrane</keyword>
<evidence type="ECO:0000256" key="3">
    <source>
        <dbReference type="ARBA" id="ARBA00022475"/>
    </source>
</evidence>
<evidence type="ECO:0000313" key="9">
    <source>
        <dbReference type="Proteomes" id="UP001596091"/>
    </source>
</evidence>
<keyword evidence="3" id="KW-1003">Cell membrane</keyword>
<dbReference type="PANTHER" id="PTHR30509:SF9">
    <property type="entry name" value="MULTIDRUG RESISTANCE PROTEIN MDTO"/>
    <property type="match status" value="1"/>
</dbReference>
<feature type="transmembrane region" description="Helical" evidence="7">
    <location>
        <begin position="158"/>
        <end position="176"/>
    </location>
</feature>
<organism evidence="8 9">
    <name type="scientific">Acidicapsa dinghuensis</name>
    <dbReference type="NCBI Taxonomy" id="2218256"/>
    <lineage>
        <taxon>Bacteria</taxon>
        <taxon>Pseudomonadati</taxon>
        <taxon>Acidobacteriota</taxon>
        <taxon>Terriglobia</taxon>
        <taxon>Terriglobales</taxon>
        <taxon>Acidobacteriaceae</taxon>
        <taxon>Acidicapsa</taxon>
    </lineage>
</organism>
<proteinExistence type="predicted"/>
<dbReference type="Pfam" id="PF04632">
    <property type="entry name" value="FUSC"/>
    <property type="match status" value="1"/>
</dbReference>
<name>A0ABW1EGL6_9BACT</name>
<sequence length="381" mass="41811">MSRGIQESWSQDTAALQKRLANPQRFVWLSYEKQTMLLNAGKTALAAGLCYWLATLVHLQDGYWGSISAIIVLQSNVGSTVTASRDRMIGTLIGALVGGAISLLGAGLWLYLLAVILSMVTCSLLGLKNSSRLAGVTVTILMLVHRTGGNWTLPAHRVLEVLLGIVVALVVSTVVFPSRAQHRLRDGLAQEYLQMAPLFEEILREFRGQAVENIDAAWKAVDSGIEADSQLLDAARNEPSLGAASLEGLSMLHHFQIEIADLLKALHIAVRARESLESAESHKYAAQLDPELGNLVVDIGRGFRSLATCVHRWRFQETPEGISLEDDVTALEQKMAQVRPDNFQFPQAEILRAYAVQLHLKQLARLLRTSRLETNHAVGGR</sequence>
<comment type="subcellular location">
    <subcellularLocation>
        <location evidence="1">Cell membrane</location>
        <topology evidence="1">Multi-pass membrane protein</topology>
    </subcellularLocation>
</comment>
<evidence type="ECO:0000256" key="7">
    <source>
        <dbReference type="SAM" id="Phobius"/>
    </source>
</evidence>
<evidence type="ECO:0000256" key="5">
    <source>
        <dbReference type="ARBA" id="ARBA00022989"/>
    </source>
</evidence>
<keyword evidence="6 7" id="KW-0472">Membrane</keyword>
<keyword evidence="5 7" id="KW-1133">Transmembrane helix</keyword>
<evidence type="ECO:0000256" key="6">
    <source>
        <dbReference type="ARBA" id="ARBA00023136"/>
    </source>
</evidence>
<accession>A0ABW1EGL6</accession>
<dbReference type="EMBL" id="JBHSPH010000002">
    <property type="protein sequence ID" value="MFC5862407.1"/>
    <property type="molecule type" value="Genomic_DNA"/>
</dbReference>
<dbReference type="RefSeq" id="WP_263335611.1">
    <property type="nucleotide sequence ID" value="NZ_JAGSYH010000003.1"/>
</dbReference>
<dbReference type="InterPro" id="IPR006726">
    <property type="entry name" value="PHBA_efflux_AaeB/fusaric-R"/>
</dbReference>
<dbReference type="PANTHER" id="PTHR30509">
    <property type="entry name" value="P-HYDROXYBENZOIC ACID EFFLUX PUMP SUBUNIT-RELATED"/>
    <property type="match status" value="1"/>
</dbReference>
<evidence type="ECO:0000256" key="4">
    <source>
        <dbReference type="ARBA" id="ARBA00022692"/>
    </source>
</evidence>
<protein>
    <submittedName>
        <fullName evidence="8">Aromatic acid exporter family protein</fullName>
    </submittedName>
</protein>
<dbReference type="Proteomes" id="UP001596091">
    <property type="component" value="Unassembled WGS sequence"/>
</dbReference>
<evidence type="ECO:0000256" key="1">
    <source>
        <dbReference type="ARBA" id="ARBA00004651"/>
    </source>
</evidence>
<evidence type="ECO:0000256" key="2">
    <source>
        <dbReference type="ARBA" id="ARBA00022448"/>
    </source>
</evidence>
<reference evidence="9" key="1">
    <citation type="journal article" date="2019" name="Int. J. Syst. Evol. Microbiol.">
        <title>The Global Catalogue of Microorganisms (GCM) 10K type strain sequencing project: providing services to taxonomists for standard genome sequencing and annotation.</title>
        <authorList>
            <consortium name="The Broad Institute Genomics Platform"/>
            <consortium name="The Broad Institute Genome Sequencing Center for Infectious Disease"/>
            <person name="Wu L."/>
            <person name="Ma J."/>
        </authorList>
    </citation>
    <scope>NUCLEOTIDE SEQUENCE [LARGE SCALE GENOMIC DNA]</scope>
    <source>
        <strain evidence="9">JCM 4087</strain>
    </source>
</reference>